<dbReference type="GO" id="GO:0005044">
    <property type="term" value="F:scavenger receptor activity"/>
    <property type="evidence" value="ECO:0007669"/>
    <property type="project" value="InterPro"/>
</dbReference>
<dbReference type="PANTHER" id="PTHR24043">
    <property type="entry name" value="SCAVENGER RECEPTOR CLASS F"/>
    <property type="match status" value="1"/>
</dbReference>
<accession>A0A8B8C4Z0</accession>
<keyword evidence="2" id="KW-1133">Transmembrane helix</keyword>
<evidence type="ECO:0000313" key="4">
    <source>
        <dbReference type="RefSeq" id="XP_022310665.1"/>
    </source>
</evidence>
<keyword evidence="2" id="KW-0812">Transmembrane</keyword>
<dbReference type="PANTHER" id="PTHR24043:SF8">
    <property type="entry name" value="EGF-LIKE DOMAIN-CONTAINING PROTEIN"/>
    <property type="match status" value="1"/>
</dbReference>
<dbReference type="OrthoDB" id="6102375at2759"/>
<evidence type="ECO:0000256" key="2">
    <source>
        <dbReference type="SAM" id="Phobius"/>
    </source>
</evidence>
<dbReference type="KEGG" id="cvn:111116000"/>
<sequence>MLVLFGHCIEGWLDSSCPVGYYGQNCSLPCGHCGGDGTCVRTNGICFDGCLPEYTGPDCRDDCPPNCGGDQSCSATTQFCTDGCKPGFDGFFCNETSNATVTFGIAECSNCVSPCKSYGCPNGCVNGFFGYICDRRCDCPEGTPCKQFTGTCLTPGDDTTTHNWTTYYSTTMTSSREGEHSIFTKNIEYLWMIVVITALVIIIIIIIIVVTWFCHRKHKKQISSSYEGPVFQPAADTRQSYARPSEPEQNSYLELIDESFTYDDAYIKESEDPHYYNIEDLPRFLPTESTDTYLNESFVPTPEVT</sequence>
<keyword evidence="2" id="KW-0472">Membrane</keyword>
<name>A0A8B8C4Z0_CRAVI</name>
<proteinExistence type="predicted"/>
<feature type="transmembrane region" description="Helical" evidence="2">
    <location>
        <begin position="189"/>
        <end position="214"/>
    </location>
</feature>
<keyword evidence="3" id="KW-1185">Reference proteome</keyword>
<dbReference type="AlphaFoldDB" id="A0A8B8C4Z0"/>
<organism evidence="3 4">
    <name type="scientific">Crassostrea virginica</name>
    <name type="common">Eastern oyster</name>
    <dbReference type="NCBI Taxonomy" id="6565"/>
    <lineage>
        <taxon>Eukaryota</taxon>
        <taxon>Metazoa</taxon>
        <taxon>Spiralia</taxon>
        <taxon>Lophotrochozoa</taxon>
        <taxon>Mollusca</taxon>
        <taxon>Bivalvia</taxon>
        <taxon>Autobranchia</taxon>
        <taxon>Pteriomorphia</taxon>
        <taxon>Ostreida</taxon>
        <taxon>Ostreoidea</taxon>
        <taxon>Ostreidae</taxon>
        <taxon>Crassostrea</taxon>
    </lineage>
</organism>
<protein>
    <submittedName>
        <fullName evidence="4">Multiple epidermal growth factor-like domains protein 11</fullName>
    </submittedName>
</protein>
<keyword evidence="1" id="KW-0245">EGF-like domain</keyword>
<evidence type="ECO:0000256" key="1">
    <source>
        <dbReference type="ARBA" id="ARBA00022536"/>
    </source>
</evidence>
<dbReference type="InterPro" id="IPR042635">
    <property type="entry name" value="MEGF10/SREC1/2-like"/>
</dbReference>
<dbReference type="RefSeq" id="XP_022310665.1">
    <property type="nucleotide sequence ID" value="XM_022454957.1"/>
</dbReference>
<dbReference type="Proteomes" id="UP000694844">
    <property type="component" value="Chromosome 9"/>
</dbReference>
<gene>
    <name evidence="4" type="primary">LOC111116000</name>
</gene>
<evidence type="ECO:0000313" key="3">
    <source>
        <dbReference type="Proteomes" id="UP000694844"/>
    </source>
</evidence>
<dbReference type="GeneID" id="111116000"/>
<reference evidence="4" key="1">
    <citation type="submission" date="2025-08" db="UniProtKB">
        <authorList>
            <consortium name="RefSeq"/>
        </authorList>
    </citation>
    <scope>IDENTIFICATION</scope>
    <source>
        <tissue evidence="4">Whole sample</tissue>
    </source>
</reference>